<organism evidence="1">
    <name type="scientific">Siphoviridae sp. ctHNe8</name>
    <dbReference type="NCBI Taxonomy" id="2827827"/>
    <lineage>
        <taxon>Viruses</taxon>
        <taxon>Duplodnaviria</taxon>
        <taxon>Heunggongvirae</taxon>
        <taxon>Uroviricota</taxon>
        <taxon>Caudoviricetes</taxon>
    </lineage>
</organism>
<reference evidence="1" key="1">
    <citation type="journal article" date="2021" name="Proc. Natl. Acad. Sci. U.S.A.">
        <title>A Catalog of Tens of Thousands of Viruses from Human Metagenomes Reveals Hidden Associations with Chronic Diseases.</title>
        <authorList>
            <person name="Tisza M.J."/>
            <person name="Buck C.B."/>
        </authorList>
    </citation>
    <scope>NUCLEOTIDE SEQUENCE</scope>
    <source>
        <strain evidence="1">CtHNe8</strain>
    </source>
</reference>
<name>A0A8S5S9E2_9CAUD</name>
<protein>
    <submittedName>
        <fullName evidence="1">Uncharacterized protein</fullName>
    </submittedName>
</protein>
<accession>A0A8S5S9E2</accession>
<proteinExistence type="predicted"/>
<sequence length="171" mass="18446">MADMTFNTPAGQVVDRKLFILYLNTATYAEPAWAAIGKRVEDSSMEYDWQDESKKDILGDTHSTMRQPIVKQSFDPCELDSDDKAQLHIWNKAVKEQDAAALCNMDLLVVHAYAGTADTAVFAERYPSSMVKPTGLGGSSSVGMPIDVTFGGKRETGTAAIGAAGVTFTAD</sequence>
<evidence type="ECO:0000313" key="1">
    <source>
        <dbReference type="EMBL" id="DAF47303.1"/>
    </source>
</evidence>
<dbReference type="EMBL" id="BK032553">
    <property type="protein sequence ID" value="DAF47303.1"/>
    <property type="molecule type" value="Genomic_DNA"/>
</dbReference>